<feature type="transmembrane region" description="Helical" evidence="1">
    <location>
        <begin position="17"/>
        <end position="38"/>
    </location>
</feature>
<sequence>MSKIFTYLRTDTFRKNLLLAIAFFVVLFLGIYFGLGIYTKHNEAIPVPKVKGMIIEQAIDALDNAGLDYQIDSVYQMDAKPGLVIEQDPEPNFHVKSGRTIYLTIISKTAPEVDFPNIIDKTLIEASAILKNHGFRLGDTTYIADIAKDVVLDVKFAGQKLKPGRMVPKGSRIELVLGDGRGEDEINIPNLLGLTLTEAKFALQGVGLNVGVVQYQGTVSDSTAARVISQTPDTTVGLVSLGTPINLSLSQQ</sequence>
<feature type="domain" description="PASTA" evidence="2">
    <location>
        <begin position="109"/>
        <end position="179"/>
    </location>
</feature>
<evidence type="ECO:0000313" key="3">
    <source>
        <dbReference type="EMBL" id="SUJ05540.1"/>
    </source>
</evidence>
<keyword evidence="1" id="KW-0812">Transmembrane</keyword>
<gene>
    <name evidence="3" type="ORF">NCTC11388_01565</name>
</gene>
<keyword evidence="1" id="KW-0472">Membrane</keyword>
<dbReference type="SMART" id="SM00740">
    <property type="entry name" value="PASTA"/>
    <property type="match status" value="3"/>
</dbReference>
<accession>A0A380BS17</accession>
<dbReference type="CDD" id="cd06577">
    <property type="entry name" value="PASTA_pknB"/>
    <property type="match status" value="3"/>
</dbReference>
<feature type="domain" description="PASTA" evidence="2">
    <location>
        <begin position="41"/>
        <end position="107"/>
    </location>
</feature>
<protein>
    <submittedName>
        <fullName evidence="3">PASTA domain</fullName>
    </submittedName>
</protein>
<dbReference type="InterPro" id="IPR005543">
    <property type="entry name" value="PASTA_dom"/>
</dbReference>
<organism evidence="3 4">
    <name type="scientific">Sphingobacterium spiritivorum</name>
    <name type="common">Flavobacterium spiritivorum</name>
    <dbReference type="NCBI Taxonomy" id="258"/>
    <lineage>
        <taxon>Bacteria</taxon>
        <taxon>Pseudomonadati</taxon>
        <taxon>Bacteroidota</taxon>
        <taxon>Sphingobacteriia</taxon>
        <taxon>Sphingobacteriales</taxon>
        <taxon>Sphingobacteriaceae</taxon>
        <taxon>Sphingobacterium</taxon>
    </lineage>
</organism>
<evidence type="ECO:0000313" key="4">
    <source>
        <dbReference type="Proteomes" id="UP000254893"/>
    </source>
</evidence>
<dbReference type="Proteomes" id="UP000254893">
    <property type="component" value="Unassembled WGS sequence"/>
</dbReference>
<dbReference type="AlphaFoldDB" id="A0A380BS17"/>
<proteinExistence type="predicted"/>
<feature type="domain" description="PASTA" evidence="2">
    <location>
        <begin position="182"/>
        <end position="251"/>
    </location>
</feature>
<name>A0A380BS17_SPHSI</name>
<dbReference type="EMBL" id="UGYW01000002">
    <property type="protein sequence ID" value="SUJ05540.1"/>
    <property type="molecule type" value="Genomic_DNA"/>
</dbReference>
<dbReference type="RefSeq" id="WP_003012444.1">
    <property type="nucleotide sequence ID" value="NZ_CP068082.1"/>
</dbReference>
<dbReference type="PROSITE" id="PS51178">
    <property type="entry name" value="PASTA"/>
    <property type="match status" value="3"/>
</dbReference>
<keyword evidence="1" id="KW-1133">Transmembrane helix</keyword>
<dbReference type="Pfam" id="PF03793">
    <property type="entry name" value="PASTA"/>
    <property type="match status" value="2"/>
</dbReference>
<evidence type="ECO:0000259" key="2">
    <source>
        <dbReference type="PROSITE" id="PS51178"/>
    </source>
</evidence>
<dbReference type="Gene3D" id="3.30.10.20">
    <property type="match status" value="3"/>
</dbReference>
<reference evidence="3 4" key="1">
    <citation type="submission" date="2018-06" db="EMBL/GenBank/DDBJ databases">
        <authorList>
            <consortium name="Pathogen Informatics"/>
            <person name="Doyle S."/>
        </authorList>
    </citation>
    <scope>NUCLEOTIDE SEQUENCE [LARGE SCALE GENOMIC DNA]</scope>
    <source>
        <strain evidence="3 4">NCTC11388</strain>
    </source>
</reference>
<evidence type="ECO:0000256" key="1">
    <source>
        <dbReference type="SAM" id="Phobius"/>
    </source>
</evidence>